<feature type="transmembrane region" description="Helical" evidence="6">
    <location>
        <begin position="521"/>
        <end position="538"/>
    </location>
</feature>
<feature type="transmembrane region" description="Helical" evidence="6">
    <location>
        <begin position="485"/>
        <end position="509"/>
    </location>
</feature>
<feature type="transmembrane region" description="Helical" evidence="6">
    <location>
        <begin position="396"/>
        <end position="415"/>
    </location>
</feature>
<dbReference type="AlphaFoldDB" id="A0A9N9KZ18"/>
<keyword evidence="5 6" id="KW-0472">Membrane</keyword>
<dbReference type="GO" id="GO:0022857">
    <property type="term" value="F:transmembrane transporter activity"/>
    <property type="evidence" value="ECO:0007669"/>
    <property type="project" value="InterPro"/>
</dbReference>
<feature type="transmembrane region" description="Helical" evidence="6">
    <location>
        <begin position="143"/>
        <end position="171"/>
    </location>
</feature>
<feature type="transmembrane region" description="Helical" evidence="6">
    <location>
        <begin position="336"/>
        <end position="369"/>
    </location>
</feature>
<gene>
    <name evidence="7" type="ORF">HYFRA_00011962</name>
</gene>
<feature type="transmembrane region" description="Helical" evidence="6">
    <location>
        <begin position="295"/>
        <end position="316"/>
    </location>
</feature>
<protein>
    <recommendedName>
        <fullName evidence="9">Choline transport protein</fullName>
    </recommendedName>
</protein>
<dbReference type="OrthoDB" id="3537901at2759"/>
<evidence type="ECO:0008006" key="9">
    <source>
        <dbReference type="Google" id="ProtNLM"/>
    </source>
</evidence>
<evidence type="ECO:0000256" key="2">
    <source>
        <dbReference type="ARBA" id="ARBA00022448"/>
    </source>
</evidence>
<organism evidence="7 8">
    <name type="scientific">Hymenoscyphus fraxineus</name>
    <dbReference type="NCBI Taxonomy" id="746836"/>
    <lineage>
        <taxon>Eukaryota</taxon>
        <taxon>Fungi</taxon>
        <taxon>Dikarya</taxon>
        <taxon>Ascomycota</taxon>
        <taxon>Pezizomycotina</taxon>
        <taxon>Leotiomycetes</taxon>
        <taxon>Helotiales</taxon>
        <taxon>Helotiaceae</taxon>
        <taxon>Hymenoscyphus</taxon>
    </lineage>
</organism>
<feature type="transmembrane region" description="Helical" evidence="6">
    <location>
        <begin position="427"/>
        <end position="447"/>
    </location>
</feature>
<evidence type="ECO:0000313" key="7">
    <source>
        <dbReference type="EMBL" id="CAG8956651.1"/>
    </source>
</evidence>
<dbReference type="PANTHER" id="PTHR45649:SF1">
    <property type="entry name" value="TRANSPORTER, PUTATIVE (EUROFUNG)-RELATED"/>
    <property type="match status" value="1"/>
</dbReference>
<sequence length="556" mass="60121">MALASNKMAFDVELEMNSMDANGLRNRSDLRQISEQQVKDSDTLALARAGKKQVLARRFGFISVVGFACTLMNTWEGVVTTFLLGYQKYLNGGPAGLIYGFLIAWVGTLCVFISLGELNSMTPTAGGQYHYVHILAPPGSRKLLSYITGWMTVLGWVSATATASFFASSLIQGLVILCNPSYEAERWHGTFIYWAVILLTLSVNTIFSKVLPAFEVTVLILHVLGFFAVLIPLVKLAPHTNSSEIWGTFLNSGWNTMGLAFFIGLQGVAAPLVGTDGAIHMSEEIKGAARTVPRAMVYSIVINGFLGGGMLLATIYCAGDLEKAADSPTGYPFIAIFATGVRSVAGATVMVSITVIMAWSNAIGCLASASRMMWSFARDNGLPFAPQLSKVQTRSALPMSAITVVTVGAMLLGLINIGSTSVFNDVISLALEGLFSSYLIALVLLLYRRIQGDIIEETDSPDIPQGEALQSEKQLRWGPWRVKGIFGTVVNFIGCVYLLIMIFFCFWPATLPVTAINMNYSSLIWGTVVIGSLLYYAIKARKIYTGPIVEIGVFAA</sequence>
<comment type="subcellular location">
    <subcellularLocation>
        <location evidence="1">Membrane</location>
        <topology evidence="1">Multi-pass membrane protein</topology>
    </subcellularLocation>
</comment>
<dbReference type="Pfam" id="PF13520">
    <property type="entry name" value="AA_permease_2"/>
    <property type="match status" value="1"/>
</dbReference>
<keyword evidence="2" id="KW-0813">Transport</keyword>
<evidence type="ECO:0000256" key="3">
    <source>
        <dbReference type="ARBA" id="ARBA00022692"/>
    </source>
</evidence>
<dbReference type="EMBL" id="CAJVRL010000071">
    <property type="protein sequence ID" value="CAG8956651.1"/>
    <property type="molecule type" value="Genomic_DNA"/>
</dbReference>
<evidence type="ECO:0000256" key="4">
    <source>
        <dbReference type="ARBA" id="ARBA00022989"/>
    </source>
</evidence>
<feature type="transmembrane region" description="Helical" evidence="6">
    <location>
        <begin position="254"/>
        <end position="274"/>
    </location>
</feature>
<evidence type="ECO:0000256" key="5">
    <source>
        <dbReference type="ARBA" id="ARBA00023136"/>
    </source>
</evidence>
<dbReference type="PANTHER" id="PTHR45649">
    <property type="entry name" value="AMINO-ACID PERMEASE BAT1"/>
    <property type="match status" value="1"/>
</dbReference>
<feature type="transmembrane region" description="Helical" evidence="6">
    <location>
        <begin position="59"/>
        <end position="84"/>
    </location>
</feature>
<comment type="caution">
    <text evidence="7">The sequence shown here is derived from an EMBL/GenBank/DDBJ whole genome shotgun (WGS) entry which is preliminary data.</text>
</comment>
<dbReference type="Proteomes" id="UP000696280">
    <property type="component" value="Unassembled WGS sequence"/>
</dbReference>
<dbReference type="Gene3D" id="1.20.1740.10">
    <property type="entry name" value="Amino acid/polyamine transporter I"/>
    <property type="match status" value="1"/>
</dbReference>
<dbReference type="InterPro" id="IPR002293">
    <property type="entry name" value="AA/rel_permease1"/>
</dbReference>
<feature type="transmembrane region" description="Helical" evidence="6">
    <location>
        <begin position="96"/>
        <end position="115"/>
    </location>
</feature>
<keyword evidence="4 6" id="KW-1133">Transmembrane helix</keyword>
<accession>A0A9N9KZ18</accession>
<keyword evidence="8" id="KW-1185">Reference proteome</keyword>
<evidence type="ECO:0000313" key="8">
    <source>
        <dbReference type="Proteomes" id="UP000696280"/>
    </source>
</evidence>
<feature type="transmembrane region" description="Helical" evidence="6">
    <location>
        <begin position="214"/>
        <end position="234"/>
    </location>
</feature>
<proteinExistence type="predicted"/>
<keyword evidence="3 6" id="KW-0812">Transmembrane</keyword>
<dbReference type="GO" id="GO:0016020">
    <property type="term" value="C:membrane"/>
    <property type="evidence" value="ECO:0007669"/>
    <property type="project" value="UniProtKB-SubCell"/>
</dbReference>
<feature type="transmembrane region" description="Helical" evidence="6">
    <location>
        <begin position="191"/>
        <end position="207"/>
    </location>
</feature>
<evidence type="ECO:0000256" key="1">
    <source>
        <dbReference type="ARBA" id="ARBA00004141"/>
    </source>
</evidence>
<reference evidence="7" key="1">
    <citation type="submission" date="2021-07" db="EMBL/GenBank/DDBJ databases">
        <authorList>
            <person name="Durling M."/>
        </authorList>
    </citation>
    <scope>NUCLEOTIDE SEQUENCE</scope>
</reference>
<evidence type="ECO:0000256" key="6">
    <source>
        <dbReference type="SAM" id="Phobius"/>
    </source>
</evidence>
<dbReference type="PIRSF" id="PIRSF006060">
    <property type="entry name" value="AA_transporter"/>
    <property type="match status" value="1"/>
</dbReference>
<name>A0A9N9KZ18_9HELO</name>